<dbReference type="AlphaFoldDB" id="A0A544SGI0"/>
<dbReference type="Pfam" id="PF22619">
    <property type="entry name" value="DNA_polI_exo1"/>
    <property type="match status" value="1"/>
</dbReference>
<protein>
    <recommendedName>
        <fullName evidence="4 16">DNA polymerase I</fullName>
        <ecNumber evidence="3 16">2.7.7.7</ecNumber>
    </recommendedName>
</protein>
<dbReference type="InterPro" id="IPR036279">
    <property type="entry name" value="5-3_exonuclease_C_sf"/>
</dbReference>
<evidence type="ECO:0000313" key="21">
    <source>
        <dbReference type="EMBL" id="TQR04279.1"/>
    </source>
</evidence>
<dbReference type="InterPro" id="IPR018320">
    <property type="entry name" value="DNA_polymerase_1"/>
</dbReference>
<evidence type="ECO:0000259" key="19">
    <source>
        <dbReference type="SMART" id="SM00475"/>
    </source>
</evidence>
<evidence type="ECO:0000256" key="9">
    <source>
        <dbReference type="ARBA" id="ARBA00022763"/>
    </source>
</evidence>
<proteinExistence type="inferred from homology"/>
<keyword evidence="11" id="KW-0269">Exonuclease</keyword>
<keyword evidence="9 17" id="KW-0227">DNA damage</keyword>
<comment type="similarity">
    <text evidence="1 17">Belongs to the DNA polymerase type-A family.</text>
</comment>
<dbReference type="Pfam" id="PF01367">
    <property type="entry name" value="5_3_exonuc"/>
    <property type="match status" value="1"/>
</dbReference>
<keyword evidence="7 17" id="KW-0235">DNA replication</keyword>
<evidence type="ECO:0000256" key="4">
    <source>
        <dbReference type="ARBA" id="ARBA00020311"/>
    </source>
</evidence>
<dbReference type="FunFam" id="1.20.1060.10:FF:000001">
    <property type="entry name" value="DNA polymerase I"/>
    <property type="match status" value="1"/>
</dbReference>
<name>A0A544SGI0_9BACI</name>
<dbReference type="RefSeq" id="WP_142609499.1">
    <property type="nucleotide sequence ID" value="NZ_VDGG01000083.1"/>
</dbReference>
<dbReference type="Gene3D" id="1.20.1060.10">
    <property type="entry name" value="Taq DNA Polymerase, Chain T, domain 4"/>
    <property type="match status" value="1"/>
</dbReference>
<reference evidence="21 22" key="1">
    <citation type="submission" date="2019-05" db="EMBL/GenBank/DDBJ databases">
        <title>Psychrobacillus vulpis sp. nov., a new species isolated from feces of a red fox that inhabits in The Tablas de Daimiel Natural Park, Albacete, Spain.</title>
        <authorList>
            <person name="Rodriguez M."/>
            <person name="Reina J.C."/>
            <person name="Bejar V."/>
            <person name="Llamas I."/>
        </authorList>
    </citation>
    <scope>NUCLEOTIDE SEQUENCE [LARGE SCALE GENOMIC DNA]</scope>
    <source>
        <strain evidence="21 22">NHI-2</strain>
    </source>
</reference>
<dbReference type="InterPro" id="IPR036397">
    <property type="entry name" value="RNaseH_sf"/>
</dbReference>
<dbReference type="SUPFAM" id="SSF47807">
    <property type="entry name" value="5' to 3' exonuclease, C-terminal subdomain"/>
    <property type="match status" value="1"/>
</dbReference>
<evidence type="ECO:0000256" key="15">
    <source>
        <dbReference type="ARBA" id="ARBA00049244"/>
    </source>
</evidence>
<dbReference type="InterPro" id="IPR002421">
    <property type="entry name" value="5-3_exonuclease"/>
</dbReference>
<dbReference type="FunFam" id="3.40.50.1010:FF:000001">
    <property type="entry name" value="DNA polymerase I"/>
    <property type="match status" value="1"/>
</dbReference>
<comment type="subunit">
    <text evidence="2 17">Single-chain monomer with multiple functions.</text>
</comment>
<dbReference type="FunFam" id="1.10.150.20:FF:000002">
    <property type="entry name" value="DNA polymerase I"/>
    <property type="match status" value="1"/>
</dbReference>
<dbReference type="OrthoDB" id="9806424at2"/>
<keyword evidence="12 17" id="KW-0239">DNA-directed DNA polymerase</keyword>
<dbReference type="SUPFAM" id="SSF53098">
    <property type="entry name" value="Ribonuclease H-like"/>
    <property type="match status" value="1"/>
</dbReference>
<dbReference type="InterPro" id="IPR020046">
    <property type="entry name" value="5-3_exonucl_a-hlix_arch_N"/>
</dbReference>
<keyword evidence="10" id="KW-0378">Hydrolase</keyword>
<dbReference type="InterPro" id="IPR029060">
    <property type="entry name" value="PIN-like_dom_sf"/>
</dbReference>
<dbReference type="EC" id="2.7.7.7" evidence="3 16"/>
<sequence length="875" mass="98293">MSNEKILLLDGNSLAYRAFFALPLLTNEHGIHTNAVYGFTLMLQKIMEEENPTHMLVAFDAGKTTFRHSTFGEYKGGRQKTPPELSEQFPYVRKLIDAYGIKRYELEMYEADDIIGTLSKQADANGQQVVIVSGDKDLTQLATENTTVYITRKGITDIEKYTPAHIEEKYGLTPLQIIDMKGLMGDASDNIPGVPGVGEKTAVKLLKEHGSVENLYGALDTVSGVKLKEKLVANEEQAKMSKTLATIETSAPIEVTVDELTYSGPNMEAVVEIWKELSFRTLLEKSDFVAEEQEMTELNYNVLDEIDSSILKDQMALHLEMYDEQYHTSELLGIALSDGEDSYFIKGSTAFQSDVFCKWLEDDSKQKFLSDSKATQAVSRKHGVSILGTEFDLLLAAYIVNQSISSGDVSTLAKEFGNYNVWTDESVYGKGAKKSTPELEKLAEHAARKAQAIWQLKPTLEEKLKENEQFALYKELELPLASILGTMESDGVKVDKQILVEMGHDLEIKLQSIEQDIYALAGEKFNINSPKQLGVILFEKIGLTPIKKTKTGYSTAADVLEKLASEHEIIEQILHYRQLGKLNSTYIEGLLKEIHEEDGKIHTRYQQALTSTGRLSSINPNLQNIPVRLEEGRKIRKAFVPSQPDWVMFAADYSQIELRVLAHMSEDKNLVEAFNNDLDIHTKTAMDVFHVDAEDVTSDMRRAAKAVNFGIVYGISDYGLSQNLDITRKEAATFIEQYLNSFPGVKEYMDDIVRVAKQKGFVTTILNRRRYLPEITSSNFNLRSFAERTAMNTPIQGSAADIIKKAMIDMAGRLKDENMQTKMLLQVHDELIFEAPPEEIALLEKIVPEVMDTAIKLLVPLKVDYAFGASWYETK</sequence>
<dbReference type="SMART" id="SM00475">
    <property type="entry name" value="53EXOc"/>
    <property type="match status" value="1"/>
</dbReference>
<evidence type="ECO:0000256" key="1">
    <source>
        <dbReference type="ARBA" id="ARBA00007705"/>
    </source>
</evidence>
<dbReference type="InterPro" id="IPR012337">
    <property type="entry name" value="RNaseH-like_sf"/>
</dbReference>
<dbReference type="InterPro" id="IPR054690">
    <property type="entry name" value="DNA_polI_exonuclease"/>
</dbReference>
<evidence type="ECO:0000256" key="10">
    <source>
        <dbReference type="ARBA" id="ARBA00022801"/>
    </source>
</evidence>
<keyword evidence="6 17" id="KW-0548">Nucleotidyltransferase</keyword>
<dbReference type="Gene3D" id="3.30.70.370">
    <property type="match status" value="1"/>
</dbReference>
<dbReference type="Proteomes" id="UP000318937">
    <property type="component" value="Unassembled WGS sequence"/>
</dbReference>
<dbReference type="NCBIfam" id="TIGR00593">
    <property type="entry name" value="pola"/>
    <property type="match status" value="1"/>
</dbReference>
<feature type="domain" description="5'-3' exonuclease" evidence="19">
    <location>
        <begin position="4"/>
        <end position="263"/>
    </location>
</feature>
<evidence type="ECO:0000256" key="16">
    <source>
        <dbReference type="NCBIfam" id="TIGR00593"/>
    </source>
</evidence>
<dbReference type="SMART" id="SM00482">
    <property type="entry name" value="POLAc"/>
    <property type="match status" value="1"/>
</dbReference>
<dbReference type="InterPro" id="IPR002562">
    <property type="entry name" value="3'-5'_exonuclease_dom"/>
</dbReference>
<dbReference type="Gene3D" id="3.30.420.10">
    <property type="entry name" value="Ribonuclease H-like superfamily/Ribonuclease H"/>
    <property type="match status" value="1"/>
</dbReference>
<evidence type="ECO:0000256" key="13">
    <source>
        <dbReference type="ARBA" id="ARBA00023125"/>
    </source>
</evidence>
<comment type="caution">
    <text evidence="21">The sequence shown here is derived from an EMBL/GenBank/DDBJ whole genome shotgun (WGS) entry which is preliminary data.</text>
</comment>
<evidence type="ECO:0000256" key="11">
    <source>
        <dbReference type="ARBA" id="ARBA00022839"/>
    </source>
</evidence>
<dbReference type="InterPro" id="IPR008918">
    <property type="entry name" value="HhH2"/>
</dbReference>
<dbReference type="Gene3D" id="1.10.150.20">
    <property type="entry name" value="5' to 3' exonuclease, C-terminal subdomain"/>
    <property type="match status" value="2"/>
</dbReference>
<dbReference type="InterPro" id="IPR020045">
    <property type="entry name" value="DNA_polI_H3TH"/>
</dbReference>
<comment type="catalytic activity">
    <reaction evidence="15 17">
        <text>DNA(n) + a 2'-deoxyribonucleoside 5'-triphosphate = DNA(n+1) + diphosphate</text>
        <dbReference type="Rhea" id="RHEA:22508"/>
        <dbReference type="Rhea" id="RHEA-COMP:17339"/>
        <dbReference type="Rhea" id="RHEA-COMP:17340"/>
        <dbReference type="ChEBI" id="CHEBI:33019"/>
        <dbReference type="ChEBI" id="CHEBI:61560"/>
        <dbReference type="ChEBI" id="CHEBI:173112"/>
        <dbReference type="EC" id="2.7.7.7"/>
    </reaction>
</comment>
<dbReference type="CDD" id="cd06140">
    <property type="entry name" value="DNA_polA_I_Bacillus_like_exo"/>
    <property type="match status" value="1"/>
</dbReference>
<accession>A0A544SGI0</accession>
<dbReference type="EMBL" id="VDGG01000083">
    <property type="protein sequence ID" value="TQR04279.1"/>
    <property type="molecule type" value="Genomic_DNA"/>
</dbReference>
<dbReference type="SMART" id="SM00474">
    <property type="entry name" value="35EXOc"/>
    <property type="match status" value="1"/>
</dbReference>
<evidence type="ECO:0000256" key="12">
    <source>
        <dbReference type="ARBA" id="ARBA00022932"/>
    </source>
</evidence>
<dbReference type="InterPro" id="IPR002298">
    <property type="entry name" value="DNA_polymerase_A"/>
</dbReference>
<dbReference type="InterPro" id="IPR019760">
    <property type="entry name" value="DNA-dir_DNA_pol_A_CS"/>
</dbReference>
<dbReference type="SMART" id="SM00279">
    <property type="entry name" value="HhH2"/>
    <property type="match status" value="1"/>
</dbReference>
<dbReference type="Gene3D" id="3.40.50.1010">
    <property type="entry name" value="5'-nuclease"/>
    <property type="match status" value="1"/>
</dbReference>
<dbReference type="Pfam" id="PF00476">
    <property type="entry name" value="DNA_pol_A"/>
    <property type="match status" value="1"/>
</dbReference>
<dbReference type="SUPFAM" id="SSF88723">
    <property type="entry name" value="PIN domain-like"/>
    <property type="match status" value="1"/>
</dbReference>
<feature type="domain" description="3'-5' exonuclease" evidence="18">
    <location>
        <begin position="287"/>
        <end position="465"/>
    </location>
</feature>
<dbReference type="PROSITE" id="PS00447">
    <property type="entry name" value="DNA_POLYMERASE_A"/>
    <property type="match status" value="1"/>
</dbReference>
<keyword evidence="8" id="KW-0540">Nuclease</keyword>
<evidence type="ECO:0000256" key="2">
    <source>
        <dbReference type="ARBA" id="ARBA00011541"/>
    </source>
</evidence>
<dbReference type="PRINTS" id="PR00868">
    <property type="entry name" value="DNAPOLI"/>
</dbReference>
<evidence type="ECO:0000256" key="8">
    <source>
        <dbReference type="ARBA" id="ARBA00022722"/>
    </source>
</evidence>
<organism evidence="21 22">
    <name type="scientific">Psychrobacillus soli</name>
    <dbReference type="NCBI Taxonomy" id="1543965"/>
    <lineage>
        <taxon>Bacteria</taxon>
        <taxon>Bacillati</taxon>
        <taxon>Bacillota</taxon>
        <taxon>Bacilli</taxon>
        <taxon>Bacillales</taxon>
        <taxon>Bacillaceae</taxon>
        <taxon>Psychrobacillus</taxon>
    </lineage>
</organism>
<evidence type="ECO:0000313" key="22">
    <source>
        <dbReference type="Proteomes" id="UP000318937"/>
    </source>
</evidence>
<dbReference type="InterPro" id="IPR001098">
    <property type="entry name" value="DNA-dir_DNA_pol_A_palm_dom"/>
</dbReference>
<dbReference type="CDD" id="cd08637">
    <property type="entry name" value="DNA_pol_A_pol_I_C"/>
    <property type="match status" value="1"/>
</dbReference>
<evidence type="ECO:0000256" key="14">
    <source>
        <dbReference type="ARBA" id="ARBA00023204"/>
    </source>
</evidence>
<dbReference type="GO" id="GO:0008408">
    <property type="term" value="F:3'-5' exonuclease activity"/>
    <property type="evidence" value="ECO:0007669"/>
    <property type="project" value="InterPro"/>
</dbReference>
<dbReference type="GO" id="GO:0006261">
    <property type="term" value="P:DNA-templated DNA replication"/>
    <property type="evidence" value="ECO:0007669"/>
    <property type="project" value="UniProtKB-UniRule"/>
</dbReference>
<dbReference type="PANTHER" id="PTHR10133:SF27">
    <property type="entry name" value="DNA POLYMERASE NU"/>
    <property type="match status" value="1"/>
</dbReference>
<dbReference type="GO" id="GO:0008409">
    <property type="term" value="F:5'-3' exonuclease activity"/>
    <property type="evidence" value="ECO:0007669"/>
    <property type="project" value="InterPro"/>
</dbReference>
<evidence type="ECO:0000256" key="5">
    <source>
        <dbReference type="ARBA" id="ARBA00022679"/>
    </source>
</evidence>
<evidence type="ECO:0000256" key="17">
    <source>
        <dbReference type="RuleBase" id="RU004460"/>
    </source>
</evidence>
<dbReference type="SUPFAM" id="SSF56672">
    <property type="entry name" value="DNA/RNA polymerases"/>
    <property type="match status" value="1"/>
</dbReference>
<dbReference type="CDD" id="cd09898">
    <property type="entry name" value="H3TH_53EXO"/>
    <property type="match status" value="1"/>
</dbReference>
<keyword evidence="13 17" id="KW-0238">DNA-binding</keyword>
<keyword evidence="14 17" id="KW-0234">DNA repair</keyword>
<dbReference type="InterPro" id="IPR043502">
    <property type="entry name" value="DNA/RNA_pol_sf"/>
</dbReference>
<dbReference type="FunFam" id="1.10.150.20:FF:000003">
    <property type="entry name" value="DNA polymerase I"/>
    <property type="match status" value="1"/>
</dbReference>
<keyword evidence="5 17" id="KW-0808">Transferase</keyword>
<evidence type="ECO:0000256" key="3">
    <source>
        <dbReference type="ARBA" id="ARBA00012417"/>
    </source>
</evidence>
<feature type="domain" description="DNA-directed DNA polymerase family A palm" evidence="20">
    <location>
        <begin position="632"/>
        <end position="839"/>
    </location>
</feature>
<dbReference type="PANTHER" id="PTHR10133">
    <property type="entry name" value="DNA POLYMERASE I"/>
    <property type="match status" value="1"/>
</dbReference>
<dbReference type="GO" id="GO:0006302">
    <property type="term" value="P:double-strand break repair"/>
    <property type="evidence" value="ECO:0007669"/>
    <property type="project" value="TreeGrafter"/>
</dbReference>
<gene>
    <name evidence="17 21" type="primary">polA</name>
    <name evidence="21" type="ORF">FG383_20460</name>
</gene>
<dbReference type="GO" id="GO:0003677">
    <property type="term" value="F:DNA binding"/>
    <property type="evidence" value="ECO:0007669"/>
    <property type="project" value="UniProtKB-UniRule"/>
</dbReference>
<dbReference type="GO" id="GO:0003887">
    <property type="term" value="F:DNA-directed DNA polymerase activity"/>
    <property type="evidence" value="ECO:0007669"/>
    <property type="project" value="UniProtKB-UniRule"/>
</dbReference>
<dbReference type="Pfam" id="PF02739">
    <property type="entry name" value="5_3_exonuc_N"/>
    <property type="match status" value="1"/>
</dbReference>
<keyword evidence="22" id="KW-1185">Reference proteome</keyword>
<evidence type="ECO:0000259" key="20">
    <source>
        <dbReference type="SMART" id="SM00482"/>
    </source>
</evidence>
<evidence type="ECO:0000259" key="18">
    <source>
        <dbReference type="SMART" id="SM00474"/>
    </source>
</evidence>
<dbReference type="NCBIfam" id="NF004397">
    <property type="entry name" value="PRK05755.1"/>
    <property type="match status" value="1"/>
</dbReference>
<evidence type="ECO:0000256" key="7">
    <source>
        <dbReference type="ARBA" id="ARBA00022705"/>
    </source>
</evidence>
<evidence type="ECO:0000256" key="6">
    <source>
        <dbReference type="ARBA" id="ARBA00022695"/>
    </source>
</evidence>
<dbReference type="CDD" id="cd09859">
    <property type="entry name" value="PIN_53EXO"/>
    <property type="match status" value="1"/>
</dbReference>